<proteinExistence type="predicted"/>
<reference evidence="9 10" key="1">
    <citation type="submission" date="2023-07" db="EMBL/GenBank/DDBJ databases">
        <title>Genomic Encyclopedia of Type Strains, Phase IV (KMG-IV): sequencing the most valuable type-strain genomes for metagenomic binning, comparative biology and taxonomic classification.</title>
        <authorList>
            <person name="Goeker M."/>
        </authorList>
    </citation>
    <scope>NUCLEOTIDE SEQUENCE [LARGE SCALE GENOMIC DNA]</scope>
    <source>
        <strain evidence="9 10">DSM 16784</strain>
    </source>
</reference>
<evidence type="ECO:0000256" key="3">
    <source>
        <dbReference type="ARBA" id="ARBA00022490"/>
    </source>
</evidence>
<accession>A0ABU0DZQ0</accession>
<keyword evidence="4" id="KW-0762">Sugar transport</keyword>
<keyword evidence="7" id="KW-0418">Kinase</keyword>
<keyword evidence="2" id="KW-0813">Transport</keyword>
<evidence type="ECO:0000313" key="9">
    <source>
        <dbReference type="EMBL" id="MDQ0360119.1"/>
    </source>
</evidence>
<name>A0ABU0DZQ0_9FIRM</name>
<evidence type="ECO:0000256" key="2">
    <source>
        <dbReference type="ARBA" id="ARBA00022448"/>
    </source>
</evidence>
<keyword evidence="5" id="KW-0808">Transferase</keyword>
<feature type="domain" description="PTS EIIA type-4" evidence="8">
    <location>
        <begin position="2"/>
        <end position="123"/>
    </location>
</feature>
<dbReference type="PANTHER" id="PTHR33799:SF1">
    <property type="entry name" value="PTS SYSTEM MANNOSE-SPECIFIC EIIAB COMPONENT-RELATED"/>
    <property type="match status" value="1"/>
</dbReference>
<sequence>MNKKLILASHGCLAEGMHNAAEMIVGKNKDIYSYGLETYETPQAIYEEAKKLIDEHQDSYIFVVCDLKGGSVYNQMIQLSNIDNVFVIAGMNLAMVLELALLCQITEIKQDILRIVENSKTGVELFDLEKMQSEEEEDRLW</sequence>
<dbReference type="Proteomes" id="UP001230220">
    <property type="component" value="Unassembled WGS sequence"/>
</dbReference>
<evidence type="ECO:0000256" key="4">
    <source>
        <dbReference type="ARBA" id="ARBA00022597"/>
    </source>
</evidence>
<dbReference type="SUPFAM" id="SSF53062">
    <property type="entry name" value="PTS system fructose IIA component-like"/>
    <property type="match status" value="1"/>
</dbReference>
<evidence type="ECO:0000256" key="7">
    <source>
        <dbReference type="ARBA" id="ARBA00022777"/>
    </source>
</evidence>
<dbReference type="InterPro" id="IPR033887">
    <property type="entry name" value="PTS_IIA_man"/>
</dbReference>
<organism evidence="9 10">
    <name type="scientific">Breznakia pachnodae</name>
    <dbReference type="NCBI Taxonomy" id="265178"/>
    <lineage>
        <taxon>Bacteria</taxon>
        <taxon>Bacillati</taxon>
        <taxon>Bacillota</taxon>
        <taxon>Erysipelotrichia</taxon>
        <taxon>Erysipelotrichales</taxon>
        <taxon>Erysipelotrichaceae</taxon>
        <taxon>Breznakia</taxon>
    </lineage>
</organism>
<evidence type="ECO:0000256" key="6">
    <source>
        <dbReference type="ARBA" id="ARBA00022683"/>
    </source>
</evidence>
<evidence type="ECO:0000313" key="10">
    <source>
        <dbReference type="Proteomes" id="UP001230220"/>
    </source>
</evidence>
<dbReference type="EMBL" id="JAUSUR010000001">
    <property type="protein sequence ID" value="MDQ0360119.1"/>
    <property type="molecule type" value="Genomic_DNA"/>
</dbReference>
<keyword evidence="3" id="KW-0963">Cytoplasm</keyword>
<protein>
    <submittedName>
        <fullName evidence="9">Mannose/fructose-specific phosphotransferase system component IIA</fullName>
    </submittedName>
</protein>
<dbReference type="Gene3D" id="3.40.50.510">
    <property type="entry name" value="Phosphotransferase system, mannose-type IIA component"/>
    <property type="match status" value="1"/>
</dbReference>
<evidence type="ECO:0000256" key="5">
    <source>
        <dbReference type="ARBA" id="ARBA00022679"/>
    </source>
</evidence>
<evidence type="ECO:0000259" key="8">
    <source>
        <dbReference type="PROSITE" id="PS51096"/>
    </source>
</evidence>
<dbReference type="InterPro" id="IPR004701">
    <property type="entry name" value="PTS_EIIA_man-typ"/>
</dbReference>
<dbReference type="PROSITE" id="PS51096">
    <property type="entry name" value="PTS_EIIA_TYPE_4"/>
    <property type="match status" value="1"/>
</dbReference>
<keyword evidence="10" id="KW-1185">Reference proteome</keyword>
<evidence type="ECO:0000256" key="1">
    <source>
        <dbReference type="ARBA" id="ARBA00004496"/>
    </source>
</evidence>
<dbReference type="InterPro" id="IPR051471">
    <property type="entry name" value="Bacterial_PTS_sugar_comp"/>
</dbReference>
<comment type="caution">
    <text evidence="9">The sequence shown here is derived from an EMBL/GenBank/DDBJ whole genome shotgun (WGS) entry which is preliminary data.</text>
</comment>
<gene>
    <name evidence="9" type="ORF">J2S15_000850</name>
</gene>
<dbReference type="InterPro" id="IPR036662">
    <property type="entry name" value="PTS_EIIA_man-typ_sf"/>
</dbReference>
<dbReference type="Pfam" id="PF03610">
    <property type="entry name" value="EIIA-man"/>
    <property type="match status" value="1"/>
</dbReference>
<dbReference type="RefSeq" id="WP_307405777.1">
    <property type="nucleotide sequence ID" value="NZ_JAUSUR010000001.1"/>
</dbReference>
<keyword evidence="6" id="KW-0598">Phosphotransferase system</keyword>
<comment type="subcellular location">
    <subcellularLocation>
        <location evidence="1">Cytoplasm</location>
    </subcellularLocation>
</comment>
<dbReference type="CDD" id="cd00006">
    <property type="entry name" value="PTS_IIA_man"/>
    <property type="match status" value="1"/>
</dbReference>
<dbReference type="PANTHER" id="PTHR33799">
    <property type="entry name" value="PTS PERMEASE-RELATED-RELATED"/>
    <property type="match status" value="1"/>
</dbReference>